<evidence type="ECO:0008006" key="4">
    <source>
        <dbReference type="Google" id="ProtNLM"/>
    </source>
</evidence>
<reference evidence="3" key="1">
    <citation type="submission" date="2017-02" db="EMBL/GenBank/DDBJ databases">
        <authorList>
            <person name="Dridi B."/>
        </authorList>
    </citation>
    <scope>NUCLEOTIDE SEQUENCE [LARGE SCALE GENOMIC DNA]</scope>
    <source>
        <strain evidence="3">bH819</strain>
    </source>
</reference>
<evidence type="ECO:0000313" key="2">
    <source>
        <dbReference type="EMBL" id="SLM85078.1"/>
    </source>
</evidence>
<evidence type="ECO:0000256" key="1">
    <source>
        <dbReference type="SAM" id="Phobius"/>
    </source>
</evidence>
<protein>
    <recommendedName>
        <fullName evidence="4">GGDEF domain-containing protein</fullName>
    </recommendedName>
</protein>
<keyword evidence="1" id="KW-1133">Transmembrane helix</keyword>
<name>A0A1X6WLE2_9ENTE</name>
<dbReference type="RefSeq" id="WP_086950718.1">
    <property type="nucleotide sequence ID" value="NZ_FWFD01000007.1"/>
</dbReference>
<dbReference type="EMBL" id="FWFD01000007">
    <property type="protein sequence ID" value="SLM85078.1"/>
    <property type="molecule type" value="Genomic_DNA"/>
</dbReference>
<accession>A0A1X6WLE2</accession>
<organism evidence="2 3">
    <name type="scientific">Vagococcus fluvialis bH819</name>
    <dbReference type="NCBI Taxonomy" id="1255619"/>
    <lineage>
        <taxon>Bacteria</taxon>
        <taxon>Bacillati</taxon>
        <taxon>Bacillota</taxon>
        <taxon>Bacilli</taxon>
        <taxon>Lactobacillales</taxon>
        <taxon>Enterococcaceae</taxon>
        <taxon>Vagococcus</taxon>
    </lineage>
</organism>
<evidence type="ECO:0000313" key="3">
    <source>
        <dbReference type="Proteomes" id="UP000195918"/>
    </source>
</evidence>
<feature type="transmembrane region" description="Helical" evidence="1">
    <location>
        <begin position="37"/>
        <end position="56"/>
    </location>
</feature>
<keyword evidence="1" id="KW-0812">Transmembrane</keyword>
<sequence length="293" mass="33817">MKLLNKHEQKVPLEIGVFILLSFCALQNVLLHDNVSLEVFIFANIISLMGIILGFLGSSAMILSSNIIIVSVSLFLLFFQPIVMVIPLKLFFVLSIPVYSIMSYGVSRSIMMRKKLISGRKDIVRYLNNTDGITGLRSEYSFYKKFEQFTQSLLIHQFDDERQLGLAMFQVAFFEQYVYQDERATEKILKEITETLVYTRYPEELFFYLGKGVFITLSTMNQTEQEMALWEKKNAVTQTQMSQIPYYGQETTHDLTIKMGELILSANDLLTEEQALSQLYRRSEADLSAEYIV</sequence>
<dbReference type="Gene3D" id="3.30.70.270">
    <property type="match status" value="1"/>
</dbReference>
<feature type="transmembrane region" description="Helical" evidence="1">
    <location>
        <begin position="90"/>
        <end position="111"/>
    </location>
</feature>
<dbReference type="Proteomes" id="UP000195918">
    <property type="component" value="Unassembled WGS sequence"/>
</dbReference>
<dbReference type="OrthoDB" id="2190683at2"/>
<feature type="transmembrane region" description="Helical" evidence="1">
    <location>
        <begin position="12"/>
        <end position="31"/>
    </location>
</feature>
<gene>
    <name evidence="2" type="ORF">FM121_03205</name>
</gene>
<proteinExistence type="predicted"/>
<keyword evidence="1" id="KW-0472">Membrane</keyword>
<keyword evidence="3" id="KW-1185">Reference proteome</keyword>
<feature type="transmembrane region" description="Helical" evidence="1">
    <location>
        <begin position="63"/>
        <end position="84"/>
    </location>
</feature>
<dbReference type="AlphaFoldDB" id="A0A1X6WLE2"/>
<dbReference type="InterPro" id="IPR043128">
    <property type="entry name" value="Rev_trsase/Diguanyl_cyclase"/>
</dbReference>